<dbReference type="InterPro" id="IPR018060">
    <property type="entry name" value="HTH_AraC"/>
</dbReference>
<dbReference type="Gene3D" id="3.40.50.2300">
    <property type="match status" value="1"/>
</dbReference>
<sequence>MNVFIVEDEYWALLELQTLLKKYESKHHMYYFENGEDALEALEEQPPDLVITDITMPGINGLELIEKVKSFDERTECILLTVHDTFEYAKRGIQLGVADYVLKPIKKDALYDTIDVRLKVIEERKREETEKQHWSINKLLFQSVEENNFDMESFDNQSFVLIYLLVSNWKATVSSSMSIEMKNMEDLIERDEICWFLSIDAQRKVLLISNPNQKYLMDFPLADIYQELYRFGQIHVCSLLKSADVSLNACFHEAEQLMDRHKLFGETTILDQHNLTSEKELQGLWSIVRIIENKIKENQFASIPRQINDLVELIEKEKILQKQLFQFLLDMYYAIIYKLQQSTSNVIKIVEGDRYFDQLESLETFDQLKNWLINLLNEIVKVTPHHDVAPKHLIPMIKTWIANFHSTNITFQQFADEHHVSVSYLSREFKEQTAMTFSEYLTDVRITKAKELFDKGMERTAEVGALVGYQDPKHFRTVFKKVTGMTPKDYKNIQKRGVIKFSKNHPLL</sequence>
<dbReference type="GO" id="GO:0003700">
    <property type="term" value="F:DNA-binding transcription factor activity"/>
    <property type="evidence" value="ECO:0007669"/>
    <property type="project" value="InterPro"/>
</dbReference>
<dbReference type="eggNOG" id="COG2207">
    <property type="taxonomic scope" value="Bacteria"/>
</dbReference>
<evidence type="ECO:0000256" key="3">
    <source>
        <dbReference type="ARBA" id="ARBA00023163"/>
    </source>
</evidence>
<keyword evidence="1" id="KW-0805">Transcription regulation</keyword>
<dbReference type="Proteomes" id="UP000019102">
    <property type="component" value="Unassembled WGS sequence"/>
</dbReference>
<feature type="domain" description="Response regulatory" evidence="6">
    <location>
        <begin position="2"/>
        <end position="118"/>
    </location>
</feature>
<dbReference type="Pfam" id="PF00072">
    <property type="entry name" value="Response_reg"/>
    <property type="match status" value="1"/>
</dbReference>
<dbReference type="SMART" id="SM00448">
    <property type="entry name" value="REC"/>
    <property type="match status" value="1"/>
</dbReference>
<dbReference type="InterPro" id="IPR009057">
    <property type="entry name" value="Homeodomain-like_sf"/>
</dbReference>
<dbReference type="EMBL" id="BAVS01000010">
    <property type="protein sequence ID" value="GAE93234.1"/>
    <property type="molecule type" value="Genomic_DNA"/>
</dbReference>
<protein>
    <submittedName>
        <fullName evidence="7">Two-component response regulator</fullName>
    </submittedName>
</protein>
<feature type="domain" description="HTH araC/xylS-type" evidence="5">
    <location>
        <begin position="395"/>
        <end position="493"/>
    </location>
</feature>
<dbReference type="InterPro" id="IPR001789">
    <property type="entry name" value="Sig_transdc_resp-reg_receiver"/>
</dbReference>
<evidence type="ECO:0000256" key="2">
    <source>
        <dbReference type="ARBA" id="ARBA00023125"/>
    </source>
</evidence>
<dbReference type="GO" id="GO:0043565">
    <property type="term" value="F:sequence-specific DNA binding"/>
    <property type="evidence" value="ECO:0007669"/>
    <property type="project" value="InterPro"/>
</dbReference>
<dbReference type="Gene3D" id="1.10.10.60">
    <property type="entry name" value="Homeodomain-like"/>
    <property type="match status" value="2"/>
</dbReference>
<gene>
    <name evidence="7" type="ORF">JCM21714_2290</name>
</gene>
<reference evidence="7 8" key="1">
    <citation type="journal article" date="2014" name="Genome Announc.">
        <title>Draft Genome Sequence of the Boron-Tolerant and Moderately Halotolerant Bacterium Gracilibacillus boraciitolerans JCM 21714T.</title>
        <authorList>
            <person name="Ahmed I."/>
            <person name="Oshima K."/>
            <person name="Suda W."/>
            <person name="Kitamura K."/>
            <person name="Iida T."/>
            <person name="Ohmori Y."/>
            <person name="Fujiwara T."/>
            <person name="Hattori M."/>
            <person name="Ohkuma M."/>
        </authorList>
    </citation>
    <scope>NUCLEOTIDE SEQUENCE [LARGE SCALE GENOMIC DNA]</scope>
    <source>
        <strain evidence="7 8">JCM 21714</strain>
    </source>
</reference>
<dbReference type="RefSeq" id="WP_035723416.1">
    <property type="nucleotide sequence ID" value="NZ_BAVS01000010.1"/>
</dbReference>
<dbReference type="STRING" id="1298598.JCM21714_2290"/>
<keyword evidence="3" id="KW-0804">Transcription</keyword>
<dbReference type="AlphaFoldDB" id="W4VKD7"/>
<evidence type="ECO:0000259" key="5">
    <source>
        <dbReference type="PROSITE" id="PS01124"/>
    </source>
</evidence>
<dbReference type="Pfam" id="PF12833">
    <property type="entry name" value="HTH_18"/>
    <property type="match status" value="1"/>
</dbReference>
<keyword evidence="2" id="KW-0238">DNA-binding</keyword>
<dbReference type="SMART" id="SM00342">
    <property type="entry name" value="HTH_ARAC"/>
    <property type="match status" value="1"/>
</dbReference>
<keyword evidence="4" id="KW-0597">Phosphoprotein</keyword>
<dbReference type="PANTHER" id="PTHR43280">
    <property type="entry name" value="ARAC-FAMILY TRANSCRIPTIONAL REGULATOR"/>
    <property type="match status" value="1"/>
</dbReference>
<dbReference type="InterPro" id="IPR011006">
    <property type="entry name" value="CheY-like_superfamily"/>
</dbReference>
<evidence type="ECO:0000313" key="7">
    <source>
        <dbReference type="EMBL" id="GAE93234.1"/>
    </source>
</evidence>
<evidence type="ECO:0000259" key="6">
    <source>
        <dbReference type="PROSITE" id="PS50110"/>
    </source>
</evidence>
<dbReference type="SUPFAM" id="SSF52172">
    <property type="entry name" value="CheY-like"/>
    <property type="match status" value="1"/>
</dbReference>
<evidence type="ECO:0000313" key="8">
    <source>
        <dbReference type="Proteomes" id="UP000019102"/>
    </source>
</evidence>
<dbReference type="OrthoDB" id="2500628at2"/>
<dbReference type="PANTHER" id="PTHR43280:SF28">
    <property type="entry name" value="HTH-TYPE TRANSCRIPTIONAL ACTIVATOR RHAS"/>
    <property type="match status" value="1"/>
</dbReference>
<keyword evidence="8" id="KW-1185">Reference proteome</keyword>
<evidence type="ECO:0000256" key="4">
    <source>
        <dbReference type="PROSITE-ProRule" id="PRU00169"/>
    </source>
</evidence>
<accession>W4VKD7</accession>
<dbReference type="eggNOG" id="COG4753">
    <property type="taxonomic scope" value="Bacteria"/>
</dbReference>
<evidence type="ECO:0000256" key="1">
    <source>
        <dbReference type="ARBA" id="ARBA00023015"/>
    </source>
</evidence>
<dbReference type="SUPFAM" id="SSF46689">
    <property type="entry name" value="Homeodomain-like"/>
    <property type="match status" value="2"/>
</dbReference>
<comment type="caution">
    <text evidence="7">The sequence shown here is derived from an EMBL/GenBank/DDBJ whole genome shotgun (WGS) entry which is preliminary data.</text>
</comment>
<organism evidence="7 8">
    <name type="scientific">Gracilibacillus boraciitolerans JCM 21714</name>
    <dbReference type="NCBI Taxonomy" id="1298598"/>
    <lineage>
        <taxon>Bacteria</taxon>
        <taxon>Bacillati</taxon>
        <taxon>Bacillota</taxon>
        <taxon>Bacilli</taxon>
        <taxon>Bacillales</taxon>
        <taxon>Bacillaceae</taxon>
        <taxon>Gracilibacillus</taxon>
    </lineage>
</organism>
<dbReference type="PROSITE" id="PS50110">
    <property type="entry name" value="RESPONSE_REGULATORY"/>
    <property type="match status" value="1"/>
</dbReference>
<proteinExistence type="predicted"/>
<dbReference type="CDD" id="cd17536">
    <property type="entry name" value="REC_YesN-like"/>
    <property type="match status" value="1"/>
</dbReference>
<feature type="modified residue" description="4-aspartylphosphate" evidence="4">
    <location>
        <position position="53"/>
    </location>
</feature>
<dbReference type="GO" id="GO:0000160">
    <property type="term" value="P:phosphorelay signal transduction system"/>
    <property type="evidence" value="ECO:0007669"/>
    <property type="project" value="InterPro"/>
</dbReference>
<dbReference type="PROSITE" id="PS01124">
    <property type="entry name" value="HTH_ARAC_FAMILY_2"/>
    <property type="match status" value="1"/>
</dbReference>
<name>W4VKD7_9BACI</name>